<sequence>MPEERKPWVMPGCCFLLVIGLKFNQTVKRPTGILHYNMEPFMVWYWYVNG</sequence>
<dbReference type="Proteomes" id="UP000001075">
    <property type="component" value="Unassembled WGS sequence"/>
</dbReference>
<name>G3HRX3_CRIGR</name>
<gene>
    <name evidence="1" type="ORF">I79_013597</name>
</gene>
<dbReference type="EMBL" id="JH000645">
    <property type="protein sequence ID" value="EGW07201.1"/>
    <property type="molecule type" value="Genomic_DNA"/>
</dbReference>
<dbReference type="AlphaFoldDB" id="G3HRX3"/>
<accession>G3HRX3</accession>
<proteinExistence type="predicted"/>
<organism evidence="1 2">
    <name type="scientific">Cricetulus griseus</name>
    <name type="common">Chinese hamster</name>
    <name type="synonym">Cricetulus barabensis griseus</name>
    <dbReference type="NCBI Taxonomy" id="10029"/>
    <lineage>
        <taxon>Eukaryota</taxon>
        <taxon>Metazoa</taxon>
        <taxon>Chordata</taxon>
        <taxon>Craniata</taxon>
        <taxon>Vertebrata</taxon>
        <taxon>Euteleostomi</taxon>
        <taxon>Mammalia</taxon>
        <taxon>Eutheria</taxon>
        <taxon>Euarchontoglires</taxon>
        <taxon>Glires</taxon>
        <taxon>Rodentia</taxon>
        <taxon>Myomorpha</taxon>
        <taxon>Muroidea</taxon>
        <taxon>Cricetidae</taxon>
        <taxon>Cricetinae</taxon>
        <taxon>Cricetulus</taxon>
    </lineage>
</organism>
<evidence type="ECO:0000313" key="2">
    <source>
        <dbReference type="Proteomes" id="UP000001075"/>
    </source>
</evidence>
<reference evidence="2" key="1">
    <citation type="journal article" date="2011" name="Nat. Biotechnol.">
        <title>The genomic sequence of the Chinese hamster ovary (CHO)-K1 cell line.</title>
        <authorList>
            <person name="Xu X."/>
            <person name="Nagarajan H."/>
            <person name="Lewis N.E."/>
            <person name="Pan S."/>
            <person name="Cai Z."/>
            <person name="Liu X."/>
            <person name="Chen W."/>
            <person name="Xie M."/>
            <person name="Wang W."/>
            <person name="Hammond S."/>
            <person name="Andersen M.R."/>
            <person name="Neff N."/>
            <person name="Passarelli B."/>
            <person name="Koh W."/>
            <person name="Fan H.C."/>
            <person name="Wang J."/>
            <person name="Gui Y."/>
            <person name="Lee K.H."/>
            <person name="Betenbaugh M.J."/>
            <person name="Quake S.R."/>
            <person name="Famili I."/>
            <person name="Palsson B.O."/>
            <person name="Wang J."/>
        </authorList>
    </citation>
    <scope>NUCLEOTIDE SEQUENCE [LARGE SCALE GENOMIC DNA]</scope>
    <source>
        <strain evidence="2">CHO K1 cell line</strain>
    </source>
</reference>
<dbReference type="InParanoid" id="G3HRX3"/>
<protein>
    <submittedName>
        <fullName evidence="1">Uncharacterized protein</fullName>
    </submittedName>
</protein>
<evidence type="ECO:0000313" key="1">
    <source>
        <dbReference type="EMBL" id="EGW07201.1"/>
    </source>
</evidence>